<evidence type="ECO:0000256" key="1">
    <source>
        <dbReference type="SAM" id="MobiDB-lite"/>
    </source>
</evidence>
<keyword evidence="3" id="KW-1185">Reference proteome</keyword>
<reference evidence="2 3" key="1">
    <citation type="journal article" date="2018" name="Int. J. Syst. Evol. Microbiol.">
        <title>Mesosutterella multiformis gen. nov., sp. nov., a member of the family Sutterellaceae and Sutterella megalosphaeroides sp. nov., isolated from human faeces.</title>
        <authorList>
            <person name="Sakamoto M."/>
            <person name="Ikeyama N."/>
            <person name="Kunihiro T."/>
            <person name="Iino T."/>
            <person name="Yuki M."/>
            <person name="Ohkuma M."/>
        </authorList>
    </citation>
    <scope>NUCLEOTIDE SEQUENCE [LARGE SCALE GENOMIC DNA]</scope>
    <source>
        <strain evidence="2 3">6FBBBH3</strain>
    </source>
</reference>
<evidence type="ECO:0000313" key="3">
    <source>
        <dbReference type="Proteomes" id="UP000271003"/>
    </source>
</evidence>
<organism evidence="2 3">
    <name type="scientific">Sutterella megalosphaeroides</name>
    <dbReference type="NCBI Taxonomy" id="2494234"/>
    <lineage>
        <taxon>Bacteria</taxon>
        <taxon>Pseudomonadati</taxon>
        <taxon>Pseudomonadota</taxon>
        <taxon>Betaproteobacteria</taxon>
        <taxon>Burkholderiales</taxon>
        <taxon>Sutterellaceae</taxon>
        <taxon>Sutterella</taxon>
    </lineage>
</organism>
<dbReference type="Proteomes" id="UP000271003">
    <property type="component" value="Chromosome"/>
</dbReference>
<accession>A0A2Z6IBF3</accession>
<proteinExistence type="predicted"/>
<evidence type="ECO:0000313" key="2">
    <source>
        <dbReference type="EMBL" id="BBF23260.1"/>
    </source>
</evidence>
<protein>
    <submittedName>
        <fullName evidence="2">Uncharacterized protein</fullName>
    </submittedName>
</protein>
<dbReference type="EMBL" id="AP018786">
    <property type="protein sequence ID" value="BBF23260.1"/>
    <property type="molecule type" value="Genomic_DNA"/>
</dbReference>
<gene>
    <name evidence="2" type="ORF">SUTMEG_11510</name>
</gene>
<feature type="region of interest" description="Disordered" evidence="1">
    <location>
        <begin position="1"/>
        <end position="22"/>
    </location>
</feature>
<dbReference type="KEGG" id="sutt:SUTMEG_11510"/>
<sequence>MENKDKEEMKGKKPLRSKDRGGFLSASVPHFCSLSRGVSRRAKRRIDFLRHANRAGKLPRLSL</sequence>
<feature type="compositionally biased region" description="Basic and acidic residues" evidence="1">
    <location>
        <begin position="1"/>
        <end position="21"/>
    </location>
</feature>
<name>A0A2Z6IBF3_9BURK</name>
<dbReference type="AlphaFoldDB" id="A0A2Z6IBF3"/>